<reference evidence="1 2" key="1">
    <citation type="submission" date="2017-04" db="EMBL/GenBank/DDBJ databases">
        <title>Draft genome sequence of Tuber borchii Vittad., a whitish edible truffle.</title>
        <authorList>
            <consortium name="DOE Joint Genome Institute"/>
            <person name="Murat C."/>
            <person name="Kuo A."/>
            <person name="Barry K.W."/>
            <person name="Clum A."/>
            <person name="Dockter R.B."/>
            <person name="Fauchery L."/>
            <person name="Iotti M."/>
            <person name="Kohler A."/>
            <person name="Labutti K."/>
            <person name="Lindquist E.A."/>
            <person name="Lipzen A."/>
            <person name="Ohm R.A."/>
            <person name="Wang M."/>
            <person name="Grigoriev I.V."/>
            <person name="Zambonelli A."/>
            <person name="Martin F.M."/>
        </authorList>
    </citation>
    <scope>NUCLEOTIDE SEQUENCE [LARGE SCALE GENOMIC DNA]</scope>
    <source>
        <strain evidence="1 2">Tbo3840</strain>
    </source>
</reference>
<proteinExistence type="predicted"/>
<dbReference type="Proteomes" id="UP000244722">
    <property type="component" value="Unassembled WGS sequence"/>
</dbReference>
<protein>
    <submittedName>
        <fullName evidence="1">Uncharacterized protein</fullName>
    </submittedName>
</protein>
<keyword evidence="2" id="KW-1185">Reference proteome</keyword>
<accession>A0A2T6ZI10</accession>
<dbReference type="AlphaFoldDB" id="A0A2T6ZI10"/>
<sequence length="274" mass="29680">MASLPPSAPYLWLEYDGILPDSSSSSSCNSPSALYHPTQVSSYEAQVLSDSGGPLIVFGSEGESKELASLNSFDGQGILMSPDLAAYSWGMISGERITDNGSIDNFQSQATQNNQRASNYTAAVGDLDTSFHNLLDLSHKLPYNLPEQWISSSHRRGGQQPQIRKDQDLKRLHQTISESPSPVNEAVEKALFGIPIGFDTIRLLLFITLRKSGNAIFARPGSIDVTTVTITWPTNRKAVKGFKRKGDGVNRARTSSQLPGLTPGSLESLIPSLN</sequence>
<dbReference type="EMBL" id="NESQ01000249">
    <property type="protein sequence ID" value="PUU75137.1"/>
    <property type="molecule type" value="Genomic_DNA"/>
</dbReference>
<comment type="caution">
    <text evidence="1">The sequence shown here is derived from an EMBL/GenBank/DDBJ whole genome shotgun (WGS) entry which is preliminary data.</text>
</comment>
<evidence type="ECO:0000313" key="2">
    <source>
        <dbReference type="Proteomes" id="UP000244722"/>
    </source>
</evidence>
<evidence type="ECO:0000313" key="1">
    <source>
        <dbReference type="EMBL" id="PUU75137.1"/>
    </source>
</evidence>
<organism evidence="1 2">
    <name type="scientific">Tuber borchii</name>
    <name type="common">White truffle</name>
    <dbReference type="NCBI Taxonomy" id="42251"/>
    <lineage>
        <taxon>Eukaryota</taxon>
        <taxon>Fungi</taxon>
        <taxon>Dikarya</taxon>
        <taxon>Ascomycota</taxon>
        <taxon>Pezizomycotina</taxon>
        <taxon>Pezizomycetes</taxon>
        <taxon>Pezizales</taxon>
        <taxon>Tuberaceae</taxon>
        <taxon>Tuber</taxon>
    </lineage>
</organism>
<gene>
    <name evidence="1" type="ORF">B9Z19DRAFT_1131888</name>
</gene>
<name>A0A2T6ZI10_TUBBO</name>